<dbReference type="AlphaFoldDB" id="A0AAV9WV61"/>
<gene>
    <name evidence="2" type="ORF">TWF694_004408</name>
</gene>
<evidence type="ECO:0000256" key="1">
    <source>
        <dbReference type="SAM" id="Phobius"/>
    </source>
</evidence>
<proteinExistence type="predicted"/>
<keyword evidence="1" id="KW-1133">Transmembrane helix</keyword>
<keyword evidence="1" id="KW-0812">Transmembrane</keyword>
<sequence>MTVCILLFGSSTSISMAITARCCISLLSGNVRVLRTVVAELVPEKELQPQVFGFLPNLFIAGMTFTAFCFGLLFLGETLEEMKQRYDPAREIRRNIEAKMEALFISHDGDALPSKSDHYMPPERRQSHDCIDGYKVNDEENPILSSRGGGIFDLWIEHRI</sequence>
<evidence type="ECO:0000313" key="3">
    <source>
        <dbReference type="Proteomes" id="UP001365542"/>
    </source>
</evidence>
<feature type="transmembrane region" description="Helical" evidence="1">
    <location>
        <begin position="54"/>
        <end position="75"/>
    </location>
</feature>
<comment type="caution">
    <text evidence="2">The sequence shown here is derived from an EMBL/GenBank/DDBJ whole genome shotgun (WGS) entry which is preliminary data.</text>
</comment>
<name>A0AAV9WV61_9PEZI</name>
<dbReference type="EMBL" id="JAVHJO010000015">
    <property type="protein sequence ID" value="KAK6527419.1"/>
    <property type="molecule type" value="Genomic_DNA"/>
</dbReference>
<organism evidence="2 3">
    <name type="scientific">Orbilia ellipsospora</name>
    <dbReference type="NCBI Taxonomy" id="2528407"/>
    <lineage>
        <taxon>Eukaryota</taxon>
        <taxon>Fungi</taxon>
        <taxon>Dikarya</taxon>
        <taxon>Ascomycota</taxon>
        <taxon>Pezizomycotina</taxon>
        <taxon>Orbiliomycetes</taxon>
        <taxon>Orbiliales</taxon>
        <taxon>Orbiliaceae</taxon>
        <taxon>Orbilia</taxon>
    </lineage>
</organism>
<protein>
    <submittedName>
        <fullName evidence="2">Uncharacterized protein</fullName>
    </submittedName>
</protein>
<keyword evidence="1" id="KW-0472">Membrane</keyword>
<dbReference type="Proteomes" id="UP001365542">
    <property type="component" value="Unassembled WGS sequence"/>
</dbReference>
<accession>A0AAV9WV61</accession>
<keyword evidence="3" id="KW-1185">Reference proteome</keyword>
<reference evidence="2 3" key="1">
    <citation type="submission" date="2019-10" db="EMBL/GenBank/DDBJ databases">
        <authorList>
            <person name="Palmer J.M."/>
        </authorList>
    </citation>
    <scope>NUCLEOTIDE SEQUENCE [LARGE SCALE GENOMIC DNA]</scope>
    <source>
        <strain evidence="2 3">TWF694</strain>
    </source>
</reference>
<evidence type="ECO:0000313" key="2">
    <source>
        <dbReference type="EMBL" id="KAK6527419.1"/>
    </source>
</evidence>